<dbReference type="EMBL" id="ABEU02000006">
    <property type="protein sequence ID" value="PNR52249.1"/>
    <property type="molecule type" value="Genomic_DNA"/>
</dbReference>
<organism evidence="1">
    <name type="scientific">Physcomitrium patens</name>
    <name type="common">Spreading-leaved earth moss</name>
    <name type="synonym">Physcomitrella patens</name>
    <dbReference type="NCBI Taxonomy" id="3218"/>
    <lineage>
        <taxon>Eukaryota</taxon>
        <taxon>Viridiplantae</taxon>
        <taxon>Streptophyta</taxon>
        <taxon>Embryophyta</taxon>
        <taxon>Bryophyta</taxon>
        <taxon>Bryophytina</taxon>
        <taxon>Bryopsida</taxon>
        <taxon>Funariidae</taxon>
        <taxon>Funariales</taxon>
        <taxon>Funariaceae</taxon>
        <taxon>Physcomitrium</taxon>
    </lineage>
</organism>
<dbReference type="Gramene" id="Pp3c6_7209V3.1">
    <property type="protein sequence ID" value="PAC:32977115.CDS.1"/>
    <property type="gene ID" value="Pp3c6_7209"/>
</dbReference>
<dbReference type="Proteomes" id="UP000006727">
    <property type="component" value="Chromosome 6"/>
</dbReference>
<gene>
    <name evidence="1" type="ORF">PHYPA_008623</name>
</gene>
<sequence length="92" mass="10242">MTQKYLKFNGRSSIHHHVLEPVLERLQGVDLNDHINVCLSLWKTGHMLCSGRLQESCKALSGEAGLAFDKIRCAFSLPRMHTCCNSALICAS</sequence>
<evidence type="ECO:0000313" key="3">
    <source>
        <dbReference type="Proteomes" id="UP000006727"/>
    </source>
</evidence>
<name>A0A2K1KES6_PHYPA</name>
<evidence type="ECO:0000313" key="2">
    <source>
        <dbReference type="EnsemblPlants" id="PAC:32977115.CDS.1"/>
    </source>
</evidence>
<dbReference type="EnsemblPlants" id="Pp3c6_7209V3.1">
    <property type="protein sequence ID" value="PAC:32977115.CDS.1"/>
    <property type="gene ID" value="Pp3c6_7209"/>
</dbReference>
<evidence type="ECO:0000313" key="1">
    <source>
        <dbReference type="EMBL" id="PNR52249.1"/>
    </source>
</evidence>
<proteinExistence type="predicted"/>
<reference evidence="1 3" key="2">
    <citation type="journal article" date="2018" name="Plant J.">
        <title>The Physcomitrella patens chromosome-scale assembly reveals moss genome structure and evolution.</title>
        <authorList>
            <person name="Lang D."/>
            <person name="Ullrich K.K."/>
            <person name="Murat F."/>
            <person name="Fuchs J."/>
            <person name="Jenkins J."/>
            <person name="Haas F.B."/>
            <person name="Piednoel M."/>
            <person name="Gundlach H."/>
            <person name="Van Bel M."/>
            <person name="Meyberg R."/>
            <person name="Vives C."/>
            <person name="Morata J."/>
            <person name="Symeonidi A."/>
            <person name="Hiss M."/>
            <person name="Muchero W."/>
            <person name="Kamisugi Y."/>
            <person name="Saleh O."/>
            <person name="Blanc G."/>
            <person name="Decker E.L."/>
            <person name="van Gessel N."/>
            <person name="Grimwood J."/>
            <person name="Hayes R.D."/>
            <person name="Graham S.W."/>
            <person name="Gunter L.E."/>
            <person name="McDaniel S.F."/>
            <person name="Hoernstein S.N.W."/>
            <person name="Larsson A."/>
            <person name="Li F.W."/>
            <person name="Perroud P.F."/>
            <person name="Phillips J."/>
            <person name="Ranjan P."/>
            <person name="Rokshar D.S."/>
            <person name="Rothfels C.J."/>
            <person name="Schneider L."/>
            <person name="Shu S."/>
            <person name="Stevenson D.W."/>
            <person name="Thummler F."/>
            <person name="Tillich M."/>
            <person name="Villarreal Aguilar J.C."/>
            <person name="Widiez T."/>
            <person name="Wong G.K."/>
            <person name="Wymore A."/>
            <person name="Zhang Y."/>
            <person name="Zimmer A.D."/>
            <person name="Quatrano R.S."/>
            <person name="Mayer K.F.X."/>
            <person name="Goodstein D."/>
            <person name="Casacuberta J.M."/>
            <person name="Vandepoele K."/>
            <person name="Reski R."/>
            <person name="Cuming A.C."/>
            <person name="Tuskan G.A."/>
            <person name="Maumus F."/>
            <person name="Salse J."/>
            <person name="Schmutz J."/>
            <person name="Rensing S.A."/>
        </authorList>
    </citation>
    <scope>NUCLEOTIDE SEQUENCE [LARGE SCALE GENOMIC DNA]</scope>
    <source>
        <strain evidence="2 3">cv. Gransden 2004</strain>
    </source>
</reference>
<keyword evidence="3" id="KW-1185">Reference proteome</keyword>
<reference evidence="2" key="3">
    <citation type="submission" date="2020-12" db="UniProtKB">
        <authorList>
            <consortium name="EnsemblPlants"/>
        </authorList>
    </citation>
    <scope>IDENTIFICATION</scope>
</reference>
<dbReference type="InParanoid" id="A0A2K1KES6"/>
<dbReference type="AlphaFoldDB" id="A0A2K1KES6"/>
<accession>A0A2K1KES6</accession>
<protein>
    <submittedName>
        <fullName evidence="1 2">Uncharacterized protein</fullName>
    </submittedName>
</protein>
<reference evidence="1 3" key="1">
    <citation type="journal article" date="2008" name="Science">
        <title>The Physcomitrella genome reveals evolutionary insights into the conquest of land by plants.</title>
        <authorList>
            <person name="Rensing S."/>
            <person name="Lang D."/>
            <person name="Zimmer A."/>
            <person name="Terry A."/>
            <person name="Salamov A."/>
            <person name="Shapiro H."/>
            <person name="Nishiyama T."/>
            <person name="Perroud P.-F."/>
            <person name="Lindquist E."/>
            <person name="Kamisugi Y."/>
            <person name="Tanahashi T."/>
            <person name="Sakakibara K."/>
            <person name="Fujita T."/>
            <person name="Oishi K."/>
            <person name="Shin-I T."/>
            <person name="Kuroki Y."/>
            <person name="Toyoda A."/>
            <person name="Suzuki Y."/>
            <person name="Hashimoto A."/>
            <person name="Yamaguchi K."/>
            <person name="Sugano A."/>
            <person name="Kohara Y."/>
            <person name="Fujiyama A."/>
            <person name="Anterola A."/>
            <person name="Aoki S."/>
            <person name="Ashton N."/>
            <person name="Barbazuk W.B."/>
            <person name="Barker E."/>
            <person name="Bennetzen J."/>
            <person name="Bezanilla M."/>
            <person name="Blankenship R."/>
            <person name="Cho S.H."/>
            <person name="Dutcher S."/>
            <person name="Estelle M."/>
            <person name="Fawcett J.A."/>
            <person name="Gundlach H."/>
            <person name="Hanada K."/>
            <person name="Heyl A."/>
            <person name="Hicks K.A."/>
            <person name="Hugh J."/>
            <person name="Lohr M."/>
            <person name="Mayer K."/>
            <person name="Melkozernov A."/>
            <person name="Murata T."/>
            <person name="Nelson D."/>
            <person name="Pils B."/>
            <person name="Prigge M."/>
            <person name="Reiss B."/>
            <person name="Renner T."/>
            <person name="Rombauts S."/>
            <person name="Rushton P."/>
            <person name="Sanderfoot A."/>
            <person name="Schween G."/>
            <person name="Shiu S.-H."/>
            <person name="Stueber K."/>
            <person name="Theodoulou F.L."/>
            <person name="Tu H."/>
            <person name="Van de Peer Y."/>
            <person name="Verrier P.J."/>
            <person name="Waters E."/>
            <person name="Wood A."/>
            <person name="Yang L."/>
            <person name="Cove D."/>
            <person name="Cuming A."/>
            <person name="Hasebe M."/>
            <person name="Lucas S."/>
            <person name="Mishler D.B."/>
            <person name="Reski R."/>
            <person name="Grigoriev I."/>
            <person name="Quatrano R.S."/>
            <person name="Boore J.L."/>
        </authorList>
    </citation>
    <scope>NUCLEOTIDE SEQUENCE [LARGE SCALE GENOMIC DNA]</scope>
    <source>
        <strain evidence="2 3">cv. Gransden 2004</strain>
    </source>
</reference>